<dbReference type="InterPro" id="IPR043128">
    <property type="entry name" value="Rev_trsase/Diguanyl_cyclase"/>
</dbReference>
<dbReference type="GO" id="GO:0006281">
    <property type="term" value="P:DNA repair"/>
    <property type="evidence" value="ECO:0007669"/>
    <property type="project" value="UniProtKB-KW"/>
</dbReference>
<dbReference type="PANTHER" id="PTHR11076:SF34">
    <property type="entry name" value="PROTEIN UMUC"/>
    <property type="match status" value="1"/>
</dbReference>
<dbReference type="Gene3D" id="1.10.150.20">
    <property type="entry name" value="5' to 3' exonuclease, C-terminal subdomain"/>
    <property type="match status" value="1"/>
</dbReference>
<dbReference type="InterPro" id="IPR050116">
    <property type="entry name" value="DNA_polymerase-Y"/>
</dbReference>
<dbReference type="Pfam" id="PF00817">
    <property type="entry name" value="IMS"/>
    <property type="match status" value="1"/>
</dbReference>
<dbReference type="GO" id="GO:0005829">
    <property type="term" value="C:cytosol"/>
    <property type="evidence" value="ECO:0007669"/>
    <property type="project" value="TreeGrafter"/>
</dbReference>
<keyword evidence="9" id="KW-1185">Reference proteome</keyword>
<evidence type="ECO:0000256" key="2">
    <source>
        <dbReference type="ARBA" id="ARBA00022763"/>
    </source>
</evidence>
<dbReference type="PROSITE" id="PS50173">
    <property type="entry name" value="UMUC"/>
    <property type="match status" value="1"/>
</dbReference>
<comment type="function">
    <text evidence="6">Poorly processive, error-prone DNA polymerase involved in untargeted mutagenesis. Copies undamaged DNA at stalled replication forks, which arise in vivo from mismatched or misaligned primer ends. These misaligned primers can be extended by PolIV. Exhibits no 3'-5' exonuclease (proofreading) activity. May be involved in translesional synthesis, in conjunction with the beta clamp from PolIII.</text>
</comment>
<dbReference type="Pfam" id="PF13438">
    <property type="entry name" value="DUF4113"/>
    <property type="match status" value="1"/>
</dbReference>
<dbReference type="RefSeq" id="WP_130108822.1">
    <property type="nucleotide sequence ID" value="NZ_CP035806.1"/>
</dbReference>
<dbReference type="GO" id="GO:0003684">
    <property type="term" value="F:damaged DNA binding"/>
    <property type="evidence" value="ECO:0007669"/>
    <property type="project" value="InterPro"/>
</dbReference>
<dbReference type="InterPro" id="IPR001126">
    <property type="entry name" value="UmuC"/>
</dbReference>
<dbReference type="OrthoDB" id="9808813at2"/>
<evidence type="ECO:0000313" key="9">
    <source>
        <dbReference type="Proteomes" id="UP000289260"/>
    </source>
</evidence>
<dbReference type="SUPFAM" id="SSF56672">
    <property type="entry name" value="DNA/RNA polymerases"/>
    <property type="match status" value="1"/>
</dbReference>
<evidence type="ECO:0000256" key="3">
    <source>
        <dbReference type="ARBA" id="ARBA00023199"/>
    </source>
</evidence>
<evidence type="ECO:0000256" key="1">
    <source>
        <dbReference type="ARBA" id="ARBA00010945"/>
    </source>
</evidence>
<dbReference type="PANTHER" id="PTHR11076">
    <property type="entry name" value="DNA REPAIR POLYMERASE UMUC / TRANSFERASE FAMILY MEMBER"/>
    <property type="match status" value="1"/>
</dbReference>
<feature type="domain" description="UmuC" evidence="7">
    <location>
        <begin position="8"/>
        <end position="194"/>
    </location>
</feature>
<dbReference type="InterPro" id="IPR043502">
    <property type="entry name" value="DNA/RNA_pol_sf"/>
</dbReference>
<dbReference type="Proteomes" id="UP000289260">
    <property type="component" value="Chromosome"/>
</dbReference>
<gene>
    <name evidence="8" type="ORF">EVS81_01495</name>
</gene>
<dbReference type="KEGG" id="ltr:EVS81_01495"/>
<dbReference type="Pfam" id="PF11799">
    <property type="entry name" value="IMS_C"/>
    <property type="match status" value="1"/>
</dbReference>
<evidence type="ECO:0000256" key="5">
    <source>
        <dbReference type="ARBA" id="ARBA00023236"/>
    </source>
</evidence>
<evidence type="ECO:0000259" key="7">
    <source>
        <dbReference type="PROSITE" id="PS50173"/>
    </source>
</evidence>
<evidence type="ECO:0000313" key="8">
    <source>
        <dbReference type="EMBL" id="QBE47667.1"/>
    </source>
</evidence>
<protein>
    <submittedName>
        <fullName evidence="8">Y-family DNA polymerase</fullName>
    </submittedName>
</protein>
<keyword evidence="5" id="KW-0742">SOS response</keyword>
<evidence type="ECO:0000256" key="6">
    <source>
        <dbReference type="ARBA" id="ARBA00025589"/>
    </source>
</evidence>
<name>A0A4P6KBS7_9MICO</name>
<keyword evidence="2" id="KW-0227">DNA damage</keyword>
<organism evidence="8 9">
    <name type="scientific">Leucobacter triazinivorans</name>
    <dbReference type="NCBI Taxonomy" id="1784719"/>
    <lineage>
        <taxon>Bacteria</taxon>
        <taxon>Bacillati</taxon>
        <taxon>Actinomycetota</taxon>
        <taxon>Actinomycetes</taxon>
        <taxon>Micrococcales</taxon>
        <taxon>Microbacteriaceae</taxon>
        <taxon>Leucobacter</taxon>
    </lineage>
</organism>
<accession>A0A4P6KBS7</accession>
<dbReference type="Gene3D" id="3.40.1170.60">
    <property type="match status" value="1"/>
</dbReference>
<dbReference type="Gene3D" id="3.30.70.270">
    <property type="match status" value="1"/>
</dbReference>
<dbReference type="AlphaFoldDB" id="A0A4P6KBS7"/>
<dbReference type="GO" id="GO:0009432">
    <property type="term" value="P:SOS response"/>
    <property type="evidence" value="ECO:0007669"/>
    <property type="project" value="UniProtKB-KW"/>
</dbReference>
<keyword evidence="3" id="KW-0741">SOS mutagenesis</keyword>
<sequence length="431" mass="46877">MPGTSQTIALIDAESFYASCEAAFDPKLRDRPIVVLSNNDGCVVAANILAKRLDPGIMFKPYFQIQAWAETMGVAVRSSNYELYGAVSNRIAEIISRYSAWQEVYSIDESFIGLQGSPGELEAIGREIRKSVRMLTGVPVRVAMGATKSLAKVAAIGIKQTPSLNGVLHLGRYGEAQLGVILESIAVTDLWGVAGRTGKKLAAMNVHSARDLRDLDAKWARKKFNVNMERIVLELRGTPCIPLELIPPAAKDQLIFSRSFSKKITDRHDMQQVISLYAQRVSARLRAQGSLAGHLSAWAMTGWADTGTVSHSAQASVGLSTLTDDPITLTKAARVLMPKLFPTEGIRYARAGVVLTDLRQADGVQPLDLFRPEFEGRGVGQALDQINQKFATTAVGVGLGGMKAPPGWEMKRELLSRRCLTNWDELLVAAA</sequence>
<comment type="similarity">
    <text evidence="1">Belongs to the DNA polymerase type-Y family.</text>
</comment>
<dbReference type="GO" id="GO:0003887">
    <property type="term" value="F:DNA-directed DNA polymerase activity"/>
    <property type="evidence" value="ECO:0007669"/>
    <property type="project" value="TreeGrafter"/>
</dbReference>
<evidence type="ECO:0000256" key="4">
    <source>
        <dbReference type="ARBA" id="ARBA00023204"/>
    </source>
</evidence>
<dbReference type="InterPro" id="IPR025188">
    <property type="entry name" value="DUF4113"/>
</dbReference>
<dbReference type="GO" id="GO:0042276">
    <property type="term" value="P:error-prone translesion synthesis"/>
    <property type="evidence" value="ECO:0007669"/>
    <property type="project" value="TreeGrafter"/>
</dbReference>
<dbReference type="InterPro" id="IPR017961">
    <property type="entry name" value="DNA_pol_Y-fam_little_finger"/>
</dbReference>
<keyword evidence="4" id="KW-0234">DNA repair</keyword>
<dbReference type="CDD" id="cd01700">
    <property type="entry name" value="PolY_Pol_V_umuC"/>
    <property type="match status" value="1"/>
</dbReference>
<reference evidence="8 9" key="1">
    <citation type="submission" date="2019-02" db="EMBL/GenBank/DDBJ databases">
        <authorList>
            <person name="Sun L."/>
            <person name="Pan D."/>
            <person name="Wu X."/>
        </authorList>
    </citation>
    <scope>NUCLEOTIDE SEQUENCE [LARGE SCALE GENOMIC DNA]</scope>
    <source>
        <strain evidence="8 9">JW-1</strain>
    </source>
</reference>
<proteinExistence type="inferred from homology"/>
<dbReference type="EMBL" id="CP035806">
    <property type="protein sequence ID" value="QBE47667.1"/>
    <property type="molecule type" value="Genomic_DNA"/>
</dbReference>